<keyword evidence="2" id="KW-1185">Reference proteome</keyword>
<dbReference type="AlphaFoldDB" id="A0AAV5MSM1"/>
<dbReference type="EMBL" id="BPVZ01000985">
    <property type="protein sequence ID" value="GKV52991.1"/>
    <property type="molecule type" value="Genomic_DNA"/>
</dbReference>
<feature type="non-terminal residue" evidence="1">
    <location>
        <position position="45"/>
    </location>
</feature>
<evidence type="ECO:0000313" key="1">
    <source>
        <dbReference type="EMBL" id="GKV52991.1"/>
    </source>
</evidence>
<dbReference type="Proteomes" id="UP001054252">
    <property type="component" value="Unassembled WGS sequence"/>
</dbReference>
<comment type="caution">
    <text evidence="1">The sequence shown here is derived from an EMBL/GenBank/DDBJ whole genome shotgun (WGS) entry which is preliminary data.</text>
</comment>
<sequence>MKGKKVRWGCCSNPDLGVAQTQIWVFLKPRSGFHKSGFSLVILIV</sequence>
<name>A0AAV5MSM1_9ROSI</name>
<organism evidence="1 2">
    <name type="scientific">Rubroshorea leprosula</name>
    <dbReference type="NCBI Taxonomy" id="152421"/>
    <lineage>
        <taxon>Eukaryota</taxon>
        <taxon>Viridiplantae</taxon>
        <taxon>Streptophyta</taxon>
        <taxon>Embryophyta</taxon>
        <taxon>Tracheophyta</taxon>
        <taxon>Spermatophyta</taxon>
        <taxon>Magnoliopsida</taxon>
        <taxon>eudicotyledons</taxon>
        <taxon>Gunneridae</taxon>
        <taxon>Pentapetalae</taxon>
        <taxon>rosids</taxon>
        <taxon>malvids</taxon>
        <taxon>Malvales</taxon>
        <taxon>Dipterocarpaceae</taxon>
        <taxon>Rubroshorea</taxon>
    </lineage>
</organism>
<proteinExistence type="predicted"/>
<reference evidence="1 2" key="1">
    <citation type="journal article" date="2021" name="Commun. Biol.">
        <title>The genome of Shorea leprosula (Dipterocarpaceae) highlights the ecological relevance of drought in aseasonal tropical rainforests.</title>
        <authorList>
            <person name="Ng K.K.S."/>
            <person name="Kobayashi M.J."/>
            <person name="Fawcett J.A."/>
            <person name="Hatakeyama M."/>
            <person name="Paape T."/>
            <person name="Ng C.H."/>
            <person name="Ang C.C."/>
            <person name="Tnah L.H."/>
            <person name="Lee C.T."/>
            <person name="Nishiyama T."/>
            <person name="Sese J."/>
            <person name="O'Brien M.J."/>
            <person name="Copetti D."/>
            <person name="Mohd Noor M.I."/>
            <person name="Ong R.C."/>
            <person name="Putra M."/>
            <person name="Sireger I.Z."/>
            <person name="Indrioko S."/>
            <person name="Kosugi Y."/>
            <person name="Izuno A."/>
            <person name="Isagi Y."/>
            <person name="Lee S.L."/>
            <person name="Shimizu K.K."/>
        </authorList>
    </citation>
    <scope>NUCLEOTIDE SEQUENCE [LARGE SCALE GENOMIC DNA]</scope>
    <source>
        <strain evidence="1">214</strain>
    </source>
</reference>
<gene>
    <name evidence="1" type="ORF">SLEP1_g59541</name>
</gene>
<accession>A0AAV5MSM1</accession>
<protein>
    <submittedName>
        <fullName evidence="1">Uncharacterized protein</fullName>
    </submittedName>
</protein>
<evidence type="ECO:0000313" key="2">
    <source>
        <dbReference type="Proteomes" id="UP001054252"/>
    </source>
</evidence>